<sequence length="77" mass="9017">MTRRNDAKDPHKRRARNKTWKAILNGTLVQNPCEVCGELPAEAHHDDYSKPLEVRWLCKMHHAEHHKQAAIRSRKEA</sequence>
<dbReference type="AlphaFoldDB" id="A0A0F5LGU7"/>
<proteinExistence type="predicted"/>
<evidence type="ECO:0000313" key="1">
    <source>
        <dbReference type="EMBL" id="KKB80797.1"/>
    </source>
</evidence>
<comment type="caution">
    <text evidence="1">The sequence shown here is derived from an EMBL/GenBank/DDBJ whole genome shotgun (WGS) entry which is preliminary data.</text>
</comment>
<gene>
    <name evidence="1" type="ORF">VW35_00890</name>
</gene>
<keyword evidence="2" id="KW-1185">Reference proteome</keyword>
<evidence type="ECO:0000313" key="2">
    <source>
        <dbReference type="Proteomes" id="UP000033514"/>
    </source>
</evidence>
<dbReference type="PATRIC" id="fig|361041.3.peg.3561"/>
<dbReference type="EMBL" id="LAJG01000005">
    <property type="protein sequence ID" value="KKB80797.1"/>
    <property type="molecule type" value="Genomic_DNA"/>
</dbReference>
<name>A0A0F5LGU7_9HYPH</name>
<organism evidence="1 2">
    <name type="scientific">Devosia soli</name>
    <dbReference type="NCBI Taxonomy" id="361041"/>
    <lineage>
        <taxon>Bacteria</taxon>
        <taxon>Pseudomonadati</taxon>
        <taxon>Pseudomonadota</taxon>
        <taxon>Alphaproteobacteria</taxon>
        <taxon>Hyphomicrobiales</taxon>
        <taxon>Devosiaceae</taxon>
        <taxon>Devosia</taxon>
    </lineage>
</organism>
<protein>
    <recommendedName>
        <fullName evidence="3">HNH endonuclease</fullName>
    </recommendedName>
</protein>
<dbReference type="Proteomes" id="UP000033514">
    <property type="component" value="Unassembled WGS sequence"/>
</dbReference>
<accession>A0A0F5LGU7</accession>
<reference evidence="1 2" key="1">
    <citation type="submission" date="2015-03" db="EMBL/GenBank/DDBJ databases">
        <authorList>
            <person name="Hassan Y.I."/>
            <person name="Lepp D."/>
            <person name="Zhou T."/>
        </authorList>
    </citation>
    <scope>NUCLEOTIDE SEQUENCE [LARGE SCALE GENOMIC DNA]</scope>
    <source>
        <strain evidence="1 2">GH2-10</strain>
    </source>
</reference>
<evidence type="ECO:0008006" key="3">
    <source>
        <dbReference type="Google" id="ProtNLM"/>
    </source>
</evidence>